<keyword evidence="4 6" id="KW-0560">Oxidoreductase</keyword>
<dbReference type="EC" id="1.-.-.-" evidence="6"/>
<evidence type="ECO:0000313" key="7">
    <source>
        <dbReference type="Proteomes" id="UP001597109"/>
    </source>
</evidence>
<dbReference type="RefSeq" id="WP_144840987.1">
    <property type="nucleotide sequence ID" value="NZ_JBHTKI010000017.1"/>
</dbReference>
<organism evidence="6 7">
    <name type="scientific">Metaplanococcus flavidus</name>
    <dbReference type="NCBI Taxonomy" id="569883"/>
    <lineage>
        <taxon>Bacteria</taxon>
        <taxon>Bacillati</taxon>
        <taxon>Bacillota</taxon>
        <taxon>Bacilli</taxon>
        <taxon>Bacillales</taxon>
        <taxon>Caryophanaceae</taxon>
        <taxon>Metaplanococcus</taxon>
    </lineage>
</organism>
<dbReference type="GO" id="GO:0016491">
    <property type="term" value="F:oxidoreductase activity"/>
    <property type="evidence" value="ECO:0007669"/>
    <property type="project" value="UniProtKB-KW"/>
</dbReference>
<evidence type="ECO:0000256" key="2">
    <source>
        <dbReference type="ARBA" id="ARBA00009410"/>
    </source>
</evidence>
<evidence type="ECO:0000313" key="6">
    <source>
        <dbReference type="EMBL" id="MFD1032035.1"/>
    </source>
</evidence>
<comment type="caution">
    <text evidence="6">The sequence shown here is derived from an EMBL/GenBank/DDBJ whole genome shotgun (WGS) entry which is preliminary data.</text>
</comment>
<feature type="domain" description="FAD dependent oxidoreductase" evidence="5">
    <location>
        <begin position="5"/>
        <end position="350"/>
    </location>
</feature>
<keyword evidence="3" id="KW-0285">Flavoprotein</keyword>
<dbReference type="Gene3D" id="3.30.9.10">
    <property type="entry name" value="D-Amino Acid Oxidase, subunit A, domain 2"/>
    <property type="match status" value="1"/>
</dbReference>
<dbReference type="PANTHER" id="PTHR13847">
    <property type="entry name" value="SARCOSINE DEHYDROGENASE-RELATED"/>
    <property type="match status" value="1"/>
</dbReference>
<dbReference type="SUPFAM" id="SSF54373">
    <property type="entry name" value="FAD-linked reductases, C-terminal domain"/>
    <property type="match status" value="1"/>
</dbReference>
<evidence type="ECO:0000256" key="4">
    <source>
        <dbReference type="ARBA" id="ARBA00023002"/>
    </source>
</evidence>
<sequence>MKSMIIIGGGILGASTAYEAAKAGAEVVLIDRADAGQATGAAAGIVCPWISQRRNKAWYHLAKSGAKYYPELIIELENLGESDTGYKQVGIVSIHEDSKLDKMEAKARERKEDAPEMGTIERLSAEQTKVLFPHAGTNYGSLYVSGAARVDGRAVRDALISAARKLGAEIVEGNARLLVENNEVIGVATEHRKFYADSIVSAGGAWAPELFESIGLAMDVVPQKAQILELQLEETGSGDWPVAMVPFGQYIVPFADGRIIAGATHENNAGFDAKLTAGGIHHILDKVLDVVPGLAAAELKGASTGFRPSTLSALPFIGPVPGHANLFAANALGSSGLTAGPYLGAQLAKLALGKGTDIELSDYAIEGAFQKIIE</sequence>
<evidence type="ECO:0000256" key="1">
    <source>
        <dbReference type="ARBA" id="ARBA00001974"/>
    </source>
</evidence>
<comment type="cofactor">
    <cofactor evidence="1">
        <name>FAD</name>
        <dbReference type="ChEBI" id="CHEBI:57692"/>
    </cofactor>
</comment>
<evidence type="ECO:0000256" key="3">
    <source>
        <dbReference type="ARBA" id="ARBA00022630"/>
    </source>
</evidence>
<dbReference type="Gene3D" id="3.50.50.60">
    <property type="entry name" value="FAD/NAD(P)-binding domain"/>
    <property type="match status" value="1"/>
</dbReference>
<accession>A0ABW3LCF8</accession>
<evidence type="ECO:0000259" key="5">
    <source>
        <dbReference type="Pfam" id="PF01266"/>
    </source>
</evidence>
<dbReference type="InterPro" id="IPR006076">
    <property type="entry name" value="FAD-dep_OxRdtase"/>
</dbReference>
<comment type="similarity">
    <text evidence="2">Belongs to the DadA oxidoreductase family.</text>
</comment>
<gene>
    <name evidence="6" type="ORF">ACFQ1X_11395</name>
</gene>
<dbReference type="Proteomes" id="UP001597109">
    <property type="component" value="Unassembled WGS sequence"/>
</dbReference>
<reference evidence="7" key="1">
    <citation type="journal article" date="2019" name="Int. J. Syst. Evol. Microbiol.">
        <title>The Global Catalogue of Microorganisms (GCM) 10K type strain sequencing project: providing services to taxonomists for standard genome sequencing and annotation.</title>
        <authorList>
            <consortium name="The Broad Institute Genomics Platform"/>
            <consortium name="The Broad Institute Genome Sequencing Center for Infectious Disease"/>
            <person name="Wu L."/>
            <person name="Ma J."/>
        </authorList>
    </citation>
    <scope>NUCLEOTIDE SEQUENCE [LARGE SCALE GENOMIC DNA]</scope>
    <source>
        <strain evidence="7">CCUG 56756</strain>
    </source>
</reference>
<dbReference type="Pfam" id="PF01266">
    <property type="entry name" value="DAO"/>
    <property type="match status" value="1"/>
</dbReference>
<keyword evidence="7" id="KW-1185">Reference proteome</keyword>
<dbReference type="SUPFAM" id="SSF51905">
    <property type="entry name" value="FAD/NAD(P)-binding domain"/>
    <property type="match status" value="1"/>
</dbReference>
<dbReference type="EMBL" id="JBHTKI010000017">
    <property type="protein sequence ID" value="MFD1032035.1"/>
    <property type="molecule type" value="Genomic_DNA"/>
</dbReference>
<proteinExistence type="inferred from homology"/>
<protein>
    <submittedName>
        <fullName evidence="6">NAD(P)/FAD-dependent oxidoreductase</fullName>
        <ecNumber evidence="6">1.-.-.-</ecNumber>
    </submittedName>
</protein>
<dbReference type="InterPro" id="IPR036188">
    <property type="entry name" value="FAD/NAD-bd_sf"/>
</dbReference>
<dbReference type="PANTHER" id="PTHR13847:SF286">
    <property type="entry name" value="D-AMINO ACID DEHYDROGENASE"/>
    <property type="match status" value="1"/>
</dbReference>
<name>A0ABW3LCF8_9BACL</name>